<keyword evidence="2 5" id="KW-0689">Ribosomal protein</keyword>
<dbReference type="NCBIfam" id="TIGR00059">
    <property type="entry name" value="L17"/>
    <property type="match status" value="1"/>
</dbReference>
<dbReference type="InterPro" id="IPR000456">
    <property type="entry name" value="Ribosomal_bL17"/>
</dbReference>
<organism evidence="7 8">
    <name type="scientific">Candidatus Uhrbacteria bacterium RIFOXYC2_FULL_47_19</name>
    <dbReference type="NCBI Taxonomy" id="1802424"/>
    <lineage>
        <taxon>Bacteria</taxon>
        <taxon>Candidatus Uhriibacteriota</taxon>
    </lineage>
</organism>
<gene>
    <name evidence="7" type="ORF">A2480_03355</name>
</gene>
<evidence type="ECO:0000256" key="1">
    <source>
        <dbReference type="ARBA" id="ARBA00008777"/>
    </source>
</evidence>
<name>A0A1F7WDZ6_9BACT</name>
<protein>
    <recommendedName>
        <fullName evidence="4 6">50S ribosomal protein L17</fullName>
    </recommendedName>
</protein>
<evidence type="ECO:0000256" key="2">
    <source>
        <dbReference type="ARBA" id="ARBA00022980"/>
    </source>
</evidence>
<keyword evidence="3 5" id="KW-0687">Ribonucleoprotein</keyword>
<dbReference type="EMBL" id="MGFG01000020">
    <property type="protein sequence ID" value="OGM01031.1"/>
    <property type="molecule type" value="Genomic_DNA"/>
</dbReference>
<evidence type="ECO:0000256" key="6">
    <source>
        <dbReference type="RuleBase" id="RU000661"/>
    </source>
</evidence>
<evidence type="ECO:0000256" key="4">
    <source>
        <dbReference type="ARBA" id="ARBA00035494"/>
    </source>
</evidence>
<dbReference type="PANTHER" id="PTHR14413">
    <property type="entry name" value="RIBOSOMAL PROTEIN L17"/>
    <property type="match status" value="1"/>
</dbReference>
<dbReference type="SUPFAM" id="SSF64263">
    <property type="entry name" value="Prokaryotic ribosomal protein L17"/>
    <property type="match status" value="1"/>
</dbReference>
<reference evidence="7 8" key="1">
    <citation type="journal article" date="2016" name="Nat. Commun.">
        <title>Thousands of microbial genomes shed light on interconnected biogeochemical processes in an aquifer system.</title>
        <authorList>
            <person name="Anantharaman K."/>
            <person name="Brown C.T."/>
            <person name="Hug L.A."/>
            <person name="Sharon I."/>
            <person name="Castelle C.J."/>
            <person name="Probst A.J."/>
            <person name="Thomas B.C."/>
            <person name="Singh A."/>
            <person name="Wilkins M.J."/>
            <person name="Karaoz U."/>
            <person name="Brodie E.L."/>
            <person name="Williams K.H."/>
            <person name="Hubbard S.S."/>
            <person name="Banfield J.F."/>
        </authorList>
    </citation>
    <scope>NUCLEOTIDE SEQUENCE [LARGE SCALE GENOMIC DNA]</scope>
</reference>
<dbReference type="AlphaFoldDB" id="A0A1F7WDZ6"/>
<dbReference type="Gene3D" id="3.90.1030.10">
    <property type="entry name" value="Ribosomal protein L17"/>
    <property type="match status" value="1"/>
</dbReference>
<evidence type="ECO:0000313" key="8">
    <source>
        <dbReference type="Proteomes" id="UP000176988"/>
    </source>
</evidence>
<evidence type="ECO:0000313" key="7">
    <source>
        <dbReference type="EMBL" id="OGM01031.1"/>
    </source>
</evidence>
<dbReference type="GO" id="GO:0003735">
    <property type="term" value="F:structural constituent of ribosome"/>
    <property type="evidence" value="ECO:0007669"/>
    <property type="project" value="InterPro"/>
</dbReference>
<accession>A0A1F7WDZ6</accession>
<evidence type="ECO:0000256" key="5">
    <source>
        <dbReference type="RuleBase" id="RU000660"/>
    </source>
</evidence>
<comment type="similarity">
    <text evidence="1 5">Belongs to the bacterial ribosomal protein bL17 family.</text>
</comment>
<evidence type="ECO:0000256" key="3">
    <source>
        <dbReference type="ARBA" id="ARBA00023274"/>
    </source>
</evidence>
<dbReference type="InterPro" id="IPR036373">
    <property type="entry name" value="Ribosomal_bL17_sf"/>
</dbReference>
<comment type="caution">
    <text evidence="7">The sequence shown here is derived from an EMBL/GenBank/DDBJ whole genome shotgun (WGS) entry which is preliminary data.</text>
</comment>
<dbReference type="Proteomes" id="UP000176988">
    <property type="component" value="Unassembled WGS sequence"/>
</dbReference>
<dbReference type="GO" id="GO:0022625">
    <property type="term" value="C:cytosolic large ribosomal subunit"/>
    <property type="evidence" value="ECO:0007669"/>
    <property type="project" value="TreeGrafter"/>
</dbReference>
<dbReference type="GO" id="GO:0006412">
    <property type="term" value="P:translation"/>
    <property type="evidence" value="ECO:0007669"/>
    <property type="project" value="InterPro"/>
</dbReference>
<dbReference type="PANTHER" id="PTHR14413:SF16">
    <property type="entry name" value="LARGE RIBOSOMAL SUBUNIT PROTEIN BL17M"/>
    <property type="match status" value="1"/>
</dbReference>
<dbReference type="Pfam" id="PF01196">
    <property type="entry name" value="Ribosomal_L17"/>
    <property type="match status" value="1"/>
</dbReference>
<sequence>MRHRKEGKTLDRKKGPREALLRSLATSVIIYEKVQTTKAKAKAVQSLVERLITDGCKGDLTARCRVNQVVYGDNAVKKVVEELGPRYKDRKGGYTRVTGIGFRQGDGAEMVQIELV</sequence>
<proteinExistence type="inferred from homology"/>
<dbReference type="STRING" id="1802424.A2480_03355"/>